<keyword evidence="4 7" id="KW-0573">Peptidoglycan synthesis</keyword>
<evidence type="ECO:0000256" key="9">
    <source>
        <dbReference type="SAM" id="Phobius"/>
    </source>
</evidence>
<organism evidence="11 12">
    <name type="scientific">Salininema proteolyticum</name>
    <dbReference type="NCBI Taxonomy" id="1607685"/>
    <lineage>
        <taxon>Bacteria</taxon>
        <taxon>Bacillati</taxon>
        <taxon>Actinomycetota</taxon>
        <taxon>Actinomycetes</taxon>
        <taxon>Glycomycetales</taxon>
        <taxon>Glycomycetaceae</taxon>
        <taxon>Salininema</taxon>
    </lineage>
</organism>
<keyword evidence="9" id="KW-0812">Transmembrane</keyword>
<feature type="domain" description="L,D-TPase catalytic" evidence="10">
    <location>
        <begin position="265"/>
        <end position="387"/>
    </location>
</feature>
<evidence type="ECO:0000256" key="1">
    <source>
        <dbReference type="ARBA" id="ARBA00004752"/>
    </source>
</evidence>
<comment type="pathway">
    <text evidence="1 7">Cell wall biogenesis; peptidoglycan biosynthesis.</text>
</comment>
<evidence type="ECO:0000256" key="7">
    <source>
        <dbReference type="PROSITE-ProRule" id="PRU01373"/>
    </source>
</evidence>
<feature type="transmembrane region" description="Helical" evidence="9">
    <location>
        <begin position="33"/>
        <end position="56"/>
    </location>
</feature>
<dbReference type="PROSITE" id="PS51318">
    <property type="entry name" value="TAT"/>
    <property type="match status" value="1"/>
</dbReference>
<dbReference type="InterPro" id="IPR050979">
    <property type="entry name" value="LD-transpeptidase"/>
</dbReference>
<dbReference type="Pfam" id="PF03734">
    <property type="entry name" value="YkuD"/>
    <property type="match status" value="1"/>
</dbReference>
<dbReference type="PANTHER" id="PTHR30582">
    <property type="entry name" value="L,D-TRANSPEPTIDASE"/>
    <property type="match status" value="1"/>
</dbReference>
<dbReference type="Gene3D" id="2.40.440.10">
    <property type="entry name" value="L,D-transpeptidase catalytic domain-like"/>
    <property type="match status" value="1"/>
</dbReference>
<evidence type="ECO:0000313" key="11">
    <source>
        <dbReference type="EMBL" id="MFC4335976.1"/>
    </source>
</evidence>
<evidence type="ECO:0000256" key="6">
    <source>
        <dbReference type="ARBA" id="ARBA00023316"/>
    </source>
</evidence>
<evidence type="ECO:0000256" key="4">
    <source>
        <dbReference type="ARBA" id="ARBA00022984"/>
    </source>
</evidence>
<dbReference type="Gene3D" id="2.60.40.3780">
    <property type="match status" value="1"/>
</dbReference>
<dbReference type="InterPro" id="IPR006311">
    <property type="entry name" value="TAT_signal"/>
</dbReference>
<dbReference type="PANTHER" id="PTHR30582:SF2">
    <property type="entry name" value="L,D-TRANSPEPTIDASE YCIB-RELATED"/>
    <property type="match status" value="1"/>
</dbReference>
<keyword evidence="5" id="KW-0012">Acyltransferase</keyword>
<evidence type="ECO:0000256" key="2">
    <source>
        <dbReference type="ARBA" id="ARBA00022679"/>
    </source>
</evidence>
<feature type="active site" description="Nucleophile" evidence="7">
    <location>
        <position position="363"/>
    </location>
</feature>
<dbReference type="Pfam" id="PF17964">
    <property type="entry name" value="Big_10"/>
    <property type="match status" value="1"/>
</dbReference>
<dbReference type="EMBL" id="JBHSDK010000015">
    <property type="protein sequence ID" value="MFC4335976.1"/>
    <property type="molecule type" value="Genomic_DNA"/>
</dbReference>
<comment type="caution">
    <text evidence="11">The sequence shown here is derived from an EMBL/GenBank/DDBJ whole genome shotgun (WGS) entry which is preliminary data.</text>
</comment>
<dbReference type="InterPro" id="IPR038063">
    <property type="entry name" value="Transpep_catalytic_dom"/>
</dbReference>
<keyword evidence="3 7" id="KW-0133">Cell shape</keyword>
<dbReference type="InterPro" id="IPR005490">
    <property type="entry name" value="LD_TPept_cat_dom"/>
</dbReference>
<dbReference type="RefSeq" id="WP_380621362.1">
    <property type="nucleotide sequence ID" value="NZ_JBHSDK010000015.1"/>
</dbReference>
<feature type="active site" description="Proton donor/acceptor" evidence="7">
    <location>
        <position position="345"/>
    </location>
</feature>
<dbReference type="SUPFAM" id="SSF141523">
    <property type="entry name" value="L,D-transpeptidase catalytic domain-like"/>
    <property type="match status" value="1"/>
</dbReference>
<dbReference type="Proteomes" id="UP001595823">
    <property type="component" value="Unassembled WGS sequence"/>
</dbReference>
<dbReference type="Gene3D" id="2.60.40.3710">
    <property type="match status" value="1"/>
</dbReference>
<dbReference type="CDD" id="cd16913">
    <property type="entry name" value="YkuD_like"/>
    <property type="match status" value="1"/>
</dbReference>
<keyword evidence="9" id="KW-1133">Transmembrane helix</keyword>
<evidence type="ECO:0000256" key="3">
    <source>
        <dbReference type="ARBA" id="ARBA00022960"/>
    </source>
</evidence>
<keyword evidence="2" id="KW-0808">Transferase</keyword>
<sequence length="416" mass="45715">MATHGESDQTPPQTQDPAPAEPDTGRNLNRRRALTGAAIVGAGVAAGAGIGAFAAAKESQPTATYTPPPKYATFTTTVFDGIHPAETFTVDVVDGQFDSVTVADADGNEVDGDLDDGATQWKSKGVMLAEHEYTVTAKATSVDDKAGEFTQAFTTGSVDTGDFTVVDVTPTGDDFVGVGAPIIVDFNKPAPDKKAVEKLLRVESEHEHKGAWRWIGETRAVYRTEEYWKPHQKVTFTADLKSAYIGNDEWGGESYTVDLKIGREFITKTDLATHQMDIFIDGALDRSYPTSGGKEGFLTPEGVYLVMVHEGTVRMIPDLPEDHPEYYDLDVEWSTRMNWSGIYVHAAPWSESDQGKRNVSHGCLNLMPDRAKWFHENSRRGDPIEVVNTGRPLPWDDGWSFWQMDFDSWKEGSALV</sequence>
<accession>A0ABV8TZL7</accession>
<name>A0ABV8TZL7_9ACTN</name>
<feature type="compositionally biased region" description="Low complexity" evidence="8">
    <location>
        <begin position="8"/>
        <end position="22"/>
    </location>
</feature>
<evidence type="ECO:0000256" key="5">
    <source>
        <dbReference type="ARBA" id="ARBA00023315"/>
    </source>
</evidence>
<evidence type="ECO:0000259" key="10">
    <source>
        <dbReference type="PROSITE" id="PS52029"/>
    </source>
</evidence>
<dbReference type="InterPro" id="IPR041280">
    <property type="entry name" value="Big_10"/>
</dbReference>
<keyword evidence="6 7" id="KW-0961">Cell wall biogenesis/degradation</keyword>
<keyword evidence="12" id="KW-1185">Reference proteome</keyword>
<dbReference type="PROSITE" id="PS52029">
    <property type="entry name" value="LD_TPASE"/>
    <property type="match status" value="1"/>
</dbReference>
<feature type="region of interest" description="Disordered" evidence="8">
    <location>
        <begin position="1"/>
        <end position="27"/>
    </location>
</feature>
<evidence type="ECO:0000256" key="8">
    <source>
        <dbReference type="SAM" id="MobiDB-lite"/>
    </source>
</evidence>
<reference evidence="12" key="1">
    <citation type="journal article" date="2019" name="Int. J. Syst. Evol. Microbiol.">
        <title>The Global Catalogue of Microorganisms (GCM) 10K type strain sequencing project: providing services to taxonomists for standard genome sequencing and annotation.</title>
        <authorList>
            <consortium name="The Broad Institute Genomics Platform"/>
            <consortium name="The Broad Institute Genome Sequencing Center for Infectious Disease"/>
            <person name="Wu L."/>
            <person name="Ma J."/>
        </authorList>
    </citation>
    <scope>NUCLEOTIDE SEQUENCE [LARGE SCALE GENOMIC DNA]</scope>
    <source>
        <strain evidence="12">IBRC-M 10908</strain>
    </source>
</reference>
<gene>
    <name evidence="11" type="ORF">ACFPET_12250</name>
</gene>
<keyword evidence="9" id="KW-0472">Membrane</keyword>
<proteinExistence type="predicted"/>
<evidence type="ECO:0000313" key="12">
    <source>
        <dbReference type="Proteomes" id="UP001595823"/>
    </source>
</evidence>
<protein>
    <submittedName>
        <fullName evidence="11">Ig-like domain-containing protein</fullName>
    </submittedName>
</protein>